<evidence type="ECO:0000313" key="1">
    <source>
        <dbReference type="EMBL" id="EAY12532.1"/>
    </source>
</evidence>
<evidence type="ECO:0000313" key="2">
    <source>
        <dbReference type="Proteomes" id="UP000001542"/>
    </source>
</evidence>
<keyword evidence="2" id="KW-1185">Reference proteome</keyword>
<dbReference type="VEuPathDB" id="TrichDB:TVAG_139120"/>
<proteinExistence type="predicted"/>
<gene>
    <name evidence="1" type="ORF">TVAG_139120</name>
</gene>
<dbReference type="InParanoid" id="A2E486"/>
<dbReference type="KEGG" id="tva:4770498"/>
<sequence>MSKTLDSENQMKSVEIYEKIADYVSKRNHNYTILEYYLNLGIINKNSSPDILNKIFKSKDLVNKYHPPLKTVKLPENLSTKTQNTNDYEPTYEEIENHSFGFIEPQIKYSYIVYLLNEIHKHDEFYYIAFYELSKHIKFDPKYILNFVNSQAYNIIKRDAKRELYLSYKSSPELLSWRYWMRIFQADQN</sequence>
<organism evidence="1 2">
    <name type="scientific">Trichomonas vaginalis (strain ATCC PRA-98 / G3)</name>
    <dbReference type="NCBI Taxonomy" id="412133"/>
    <lineage>
        <taxon>Eukaryota</taxon>
        <taxon>Metamonada</taxon>
        <taxon>Parabasalia</taxon>
        <taxon>Trichomonadida</taxon>
        <taxon>Trichomonadidae</taxon>
        <taxon>Trichomonas</taxon>
    </lineage>
</organism>
<reference evidence="1" key="2">
    <citation type="journal article" date="2007" name="Science">
        <title>Draft genome sequence of the sexually transmitted pathogen Trichomonas vaginalis.</title>
        <authorList>
            <person name="Carlton J.M."/>
            <person name="Hirt R.P."/>
            <person name="Silva J.C."/>
            <person name="Delcher A.L."/>
            <person name="Schatz M."/>
            <person name="Zhao Q."/>
            <person name="Wortman J.R."/>
            <person name="Bidwell S.L."/>
            <person name="Alsmark U.C.M."/>
            <person name="Besteiro S."/>
            <person name="Sicheritz-Ponten T."/>
            <person name="Noel C.J."/>
            <person name="Dacks J.B."/>
            <person name="Foster P.G."/>
            <person name="Simillion C."/>
            <person name="Van de Peer Y."/>
            <person name="Miranda-Saavedra D."/>
            <person name="Barton G.J."/>
            <person name="Westrop G.D."/>
            <person name="Mueller S."/>
            <person name="Dessi D."/>
            <person name="Fiori P.L."/>
            <person name="Ren Q."/>
            <person name="Paulsen I."/>
            <person name="Zhang H."/>
            <person name="Bastida-Corcuera F.D."/>
            <person name="Simoes-Barbosa A."/>
            <person name="Brown M.T."/>
            <person name="Hayes R.D."/>
            <person name="Mukherjee M."/>
            <person name="Okumura C.Y."/>
            <person name="Schneider R."/>
            <person name="Smith A.J."/>
            <person name="Vanacova S."/>
            <person name="Villalvazo M."/>
            <person name="Haas B.J."/>
            <person name="Pertea M."/>
            <person name="Feldblyum T.V."/>
            <person name="Utterback T.R."/>
            <person name="Shu C.L."/>
            <person name="Osoegawa K."/>
            <person name="de Jong P.J."/>
            <person name="Hrdy I."/>
            <person name="Horvathova L."/>
            <person name="Zubacova Z."/>
            <person name="Dolezal P."/>
            <person name="Malik S.B."/>
            <person name="Logsdon J.M. Jr."/>
            <person name="Henze K."/>
            <person name="Gupta A."/>
            <person name="Wang C.C."/>
            <person name="Dunne R.L."/>
            <person name="Upcroft J.A."/>
            <person name="Upcroft P."/>
            <person name="White O."/>
            <person name="Salzberg S.L."/>
            <person name="Tang P."/>
            <person name="Chiu C.-H."/>
            <person name="Lee Y.-S."/>
            <person name="Embley T.M."/>
            <person name="Coombs G.H."/>
            <person name="Mottram J.C."/>
            <person name="Tachezy J."/>
            <person name="Fraser-Liggett C.M."/>
            <person name="Johnson P.J."/>
        </authorList>
    </citation>
    <scope>NUCLEOTIDE SEQUENCE [LARGE SCALE GENOMIC DNA]</scope>
    <source>
        <strain evidence="1">G3</strain>
    </source>
</reference>
<dbReference type="Proteomes" id="UP000001542">
    <property type="component" value="Unassembled WGS sequence"/>
</dbReference>
<protein>
    <submittedName>
        <fullName evidence="1">Uncharacterized protein</fullName>
    </submittedName>
</protein>
<dbReference type="AlphaFoldDB" id="A2E486"/>
<dbReference type="RefSeq" id="XP_001324755.1">
    <property type="nucleotide sequence ID" value="XM_001324720.1"/>
</dbReference>
<dbReference type="EMBL" id="DS113300">
    <property type="protein sequence ID" value="EAY12532.1"/>
    <property type="molecule type" value="Genomic_DNA"/>
</dbReference>
<reference evidence="1" key="1">
    <citation type="submission" date="2006-10" db="EMBL/GenBank/DDBJ databases">
        <authorList>
            <person name="Amadeo P."/>
            <person name="Zhao Q."/>
            <person name="Wortman J."/>
            <person name="Fraser-Liggett C."/>
            <person name="Carlton J."/>
        </authorList>
    </citation>
    <scope>NUCLEOTIDE SEQUENCE</scope>
    <source>
        <strain evidence="1">G3</strain>
    </source>
</reference>
<name>A2E486_TRIV3</name>
<accession>A2E486</accession>
<dbReference type="VEuPathDB" id="TrichDB:TVAGG3_0251980"/>